<dbReference type="Proteomes" id="UP001517388">
    <property type="component" value="Unassembled WGS sequence"/>
</dbReference>
<proteinExistence type="predicted"/>
<protein>
    <submittedName>
        <fullName evidence="1">Fatty acid desaturase</fullName>
    </submittedName>
</protein>
<gene>
    <name evidence="1" type="ORF">FJR39_18275</name>
</gene>
<dbReference type="EMBL" id="VILF01000004">
    <property type="protein sequence ID" value="MTJ44991.1"/>
    <property type="molecule type" value="Genomic_DNA"/>
</dbReference>
<keyword evidence="2" id="KW-1185">Reference proteome</keyword>
<accession>A0ACC7SAG9</accession>
<evidence type="ECO:0000313" key="1">
    <source>
        <dbReference type="EMBL" id="MTJ44991.1"/>
    </source>
</evidence>
<sequence length="330" mass="37966">MTTTYTIPKYTEQVIPKKMNLFKSLTLFALILGGFWLSQWGVNFIDSRFSSLPNSSDELHLFLKWTWILGLAIINAVLAMGLGILGHEAAHKGLFKNPLWNDFCGGIFISFLLIPFYSFKEFHLTHHSYTHIPGKDPEEPVNNHSAFFALTIGPLIGLGIHYKTVGEYLLSNNQKIRGQGLKDVGFISWIFIFYFYLVPLTHLSLTYTVFPLLVFLPFVFMVRNVCEHHGIPAQTVNNSKSELKVDSWMILGNPVMDWLWSNSNYHQVHHRYPYLHYRYLPEVFTVTKNEQPYIVINGYLVAVFRALSQKYYGRDTDIQGVSLSNSKVQS</sequence>
<organism evidence="1 2">
    <name type="scientific">Dolichospermum flos-aquae UHCC 0037</name>
    <dbReference type="NCBI Taxonomy" id="2590026"/>
    <lineage>
        <taxon>Bacteria</taxon>
        <taxon>Bacillati</taxon>
        <taxon>Cyanobacteriota</taxon>
        <taxon>Cyanophyceae</taxon>
        <taxon>Nostocales</taxon>
        <taxon>Aphanizomenonaceae</taxon>
        <taxon>Dolichospermum</taxon>
    </lineage>
</organism>
<comment type="caution">
    <text evidence="1">The sequence shown here is derived from an EMBL/GenBank/DDBJ whole genome shotgun (WGS) entry which is preliminary data.</text>
</comment>
<evidence type="ECO:0000313" key="2">
    <source>
        <dbReference type="Proteomes" id="UP001517388"/>
    </source>
</evidence>
<name>A0ACC7SAG9_DOLFA</name>
<reference evidence="2" key="1">
    <citation type="journal article" date="2020" name="Toxins">
        <title>Phylogenomic Analysis of Secondary Metabolism in the Toxic Cyanobacterial Genera Anabaena, Dolichospermum and Aphanizomenon.</title>
        <authorList>
            <person name="Oesterholm J."/>
            <person name="Popin R.V."/>
            <person name="Fewer D.P."/>
            <person name="Sivonen K."/>
        </authorList>
    </citation>
    <scope>NUCLEOTIDE SEQUENCE [LARGE SCALE GENOMIC DNA]</scope>
    <source>
        <strain evidence="2">UHCC 0037</strain>
    </source>
</reference>